<keyword evidence="4" id="KW-0677">Repeat</keyword>
<evidence type="ECO:0000256" key="3">
    <source>
        <dbReference type="ARBA" id="ARBA00022729"/>
    </source>
</evidence>
<evidence type="ECO:0000256" key="7">
    <source>
        <dbReference type="ARBA" id="ARBA00024184"/>
    </source>
</evidence>
<dbReference type="Gene3D" id="3.30.430.20">
    <property type="entry name" value="Gnk2 domain, C-X8-C-X2-C motif"/>
    <property type="match status" value="2"/>
</dbReference>
<keyword evidence="6" id="KW-1015">Disulfide bond</keyword>
<evidence type="ECO:0000256" key="5">
    <source>
        <dbReference type="ARBA" id="ARBA00022949"/>
    </source>
</evidence>
<keyword evidence="12" id="KW-1185">Reference proteome</keyword>
<evidence type="ECO:0000313" key="11">
    <source>
        <dbReference type="EMBL" id="MED6163463.1"/>
    </source>
</evidence>
<organism evidence="11 12">
    <name type="scientific">Stylosanthes scabra</name>
    <dbReference type="NCBI Taxonomy" id="79078"/>
    <lineage>
        <taxon>Eukaryota</taxon>
        <taxon>Viridiplantae</taxon>
        <taxon>Streptophyta</taxon>
        <taxon>Embryophyta</taxon>
        <taxon>Tracheophyta</taxon>
        <taxon>Spermatophyta</taxon>
        <taxon>Magnoliopsida</taxon>
        <taxon>eudicotyledons</taxon>
        <taxon>Gunneridae</taxon>
        <taxon>Pentapetalae</taxon>
        <taxon>rosids</taxon>
        <taxon>fabids</taxon>
        <taxon>Fabales</taxon>
        <taxon>Fabaceae</taxon>
        <taxon>Papilionoideae</taxon>
        <taxon>50 kb inversion clade</taxon>
        <taxon>dalbergioids sensu lato</taxon>
        <taxon>Dalbergieae</taxon>
        <taxon>Pterocarpus clade</taxon>
        <taxon>Stylosanthes</taxon>
    </lineage>
</organism>
<keyword evidence="3 9" id="KW-0732">Signal</keyword>
<evidence type="ECO:0000256" key="1">
    <source>
        <dbReference type="ARBA" id="ARBA00004251"/>
    </source>
</evidence>
<evidence type="ECO:0000259" key="10">
    <source>
        <dbReference type="PROSITE" id="PS51473"/>
    </source>
</evidence>
<dbReference type="InterPro" id="IPR002902">
    <property type="entry name" value="GNK2"/>
</dbReference>
<name>A0ABU6UU02_9FABA</name>
<feature type="signal peptide" evidence="9">
    <location>
        <begin position="1"/>
        <end position="21"/>
    </location>
</feature>
<evidence type="ECO:0000256" key="4">
    <source>
        <dbReference type="ARBA" id="ARBA00022737"/>
    </source>
</evidence>
<feature type="domain" description="Gnk2-homologous" evidence="10">
    <location>
        <begin position="108"/>
        <end position="207"/>
    </location>
</feature>
<feature type="domain" description="Gnk2-homologous" evidence="10">
    <location>
        <begin position="1"/>
        <end position="103"/>
    </location>
</feature>
<dbReference type="Pfam" id="PF01657">
    <property type="entry name" value="Stress-antifung"/>
    <property type="match status" value="2"/>
</dbReference>
<evidence type="ECO:0000256" key="2">
    <source>
        <dbReference type="ARBA" id="ARBA00022581"/>
    </source>
</evidence>
<dbReference type="PANTHER" id="PTHR32080:SF24">
    <property type="entry name" value="PLASMODESMATA-LOCATED PROTEIN 2"/>
    <property type="match status" value="1"/>
</dbReference>
<protein>
    <recommendedName>
        <fullName evidence="10">Gnk2-homologous domain-containing protein</fullName>
    </recommendedName>
</protein>
<feature type="chain" id="PRO_5046945227" description="Gnk2-homologous domain-containing protein" evidence="9">
    <location>
        <begin position="22"/>
        <end position="230"/>
    </location>
</feature>
<gene>
    <name evidence="11" type="ORF">PIB30_080170</name>
</gene>
<sequence length="230" mass="24821">MILILPLLLILLSNFNRNHFADSASSSSSDYSTLVYKDCSKETFTDPNGSITGLFQCRGDLSGLDCYSCVSRLPVLSGKLCGKIAAARVQLLGCYMLYEVLEFSEISGMQLLYKTCGATSAARTGFQERRGTTFSSMENGVVGGHGFYAASYQDIYVMGQCEGDVGDNDCGECVNNAAEKTEAECENAISEQVFLHKCFISYSYYPNGVPRSSSSYGGSSFSYGSSFSGN</sequence>
<dbReference type="InterPro" id="IPR051378">
    <property type="entry name" value="Cell2Cell_Antifungal"/>
</dbReference>
<evidence type="ECO:0000256" key="8">
    <source>
        <dbReference type="ARBA" id="ARBA00038393"/>
    </source>
</evidence>
<comment type="subcellular location">
    <subcellularLocation>
        <location evidence="7">Cell junction</location>
        <location evidence="7">Plasmodesma</location>
    </subcellularLocation>
    <subcellularLocation>
        <location evidence="1">Cell membrane</location>
        <topology evidence="1">Single-pass type I membrane protein</topology>
    </subcellularLocation>
</comment>
<reference evidence="11 12" key="1">
    <citation type="journal article" date="2023" name="Plants (Basel)">
        <title>Bridging the Gap: Combining Genomics and Transcriptomics Approaches to Understand Stylosanthes scabra, an Orphan Legume from the Brazilian Caatinga.</title>
        <authorList>
            <person name="Ferreira-Neto J.R.C."/>
            <person name="da Silva M.D."/>
            <person name="Binneck E."/>
            <person name="de Melo N.F."/>
            <person name="da Silva R.H."/>
            <person name="de Melo A.L.T.M."/>
            <person name="Pandolfi V."/>
            <person name="Bustamante F.O."/>
            <person name="Brasileiro-Vidal A.C."/>
            <person name="Benko-Iseppon A.M."/>
        </authorList>
    </citation>
    <scope>NUCLEOTIDE SEQUENCE [LARGE SCALE GENOMIC DNA]</scope>
    <source>
        <tissue evidence="11">Leaves</tissue>
    </source>
</reference>
<dbReference type="InterPro" id="IPR038408">
    <property type="entry name" value="GNK2_sf"/>
</dbReference>
<dbReference type="PANTHER" id="PTHR32080">
    <property type="entry name" value="ANTIFUNGAL PROTEIN GINKBILOBIN-2-LIKE"/>
    <property type="match status" value="1"/>
</dbReference>
<dbReference type="Proteomes" id="UP001341840">
    <property type="component" value="Unassembled WGS sequence"/>
</dbReference>
<dbReference type="PROSITE" id="PS51473">
    <property type="entry name" value="GNK2"/>
    <property type="match status" value="2"/>
</dbReference>
<proteinExistence type="inferred from homology"/>
<accession>A0ABU6UU02</accession>
<keyword evidence="2" id="KW-0945">Host-virus interaction</keyword>
<dbReference type="EMBL" id="JASCZI010121988">
    <property type="protein sequence ID" value="MED6163463.1"/>
    <property type="molecule type" value="Genomic_DNA"/>
</dbReference>
<evidence type="ECO:0000256" key="6">
    <source>
        <dbReference type="ARBA" id="ARBA00023157"/>
    </source>
</evidence>
<evidence type="ECO:0000256" key="9">
    <source>
        <dbReference type="SAM" id="SignalP"/>
    </source>
</evidence>
<dbReference type="CDD" id="cd23509">
    <property type="entry name" value="Gnk2-like"/>
    <property type="match status" value="2"/>
</dbReference>
<comment type="caution">
    <text evidence="11">The sequence shown here is derived from an EMBL/GenBank/DDBJ whole genome shotgun (WGS) entry which is preliminary data.</text>
</comment>
<comment type="similarity">
    <text evidence="8">Belongs to the cysteine-rich repeat secretory protein family. Plasmodesmata-located proteins (PDLD) subfamily.</text>
</comment>
<evidence type="ECO:0000313" key="12">
    <source>
        <dbReference type="Proteomes" id="UP001341840"/>
    </source>
</evidence>
<keyword evidence="5" id="KW-0965">Cell junction</keyword>